<name>A0ABR2SQW4_9ROSI</name>
<organism evidence="1 2">
    <name type="scientific">Hibiscus sabdariffa</name>
    <name type="common">roselle</name>
    <dbReference type="NCBI Taxonomy" id="183260"/>
    <lineage>
        <taxon>Eukaryota</taxon>
        <taxon>Viridiplantae</taxon>
        <taxon>Streptophyta</taxon>
        <taxon>Embryophyta</taxon>
        <taxon>Tracheophyta</taxon>
        <taxon>Spermatophyta</taxon>
        <taxon>Magnoliopsida</taxon>
        <taxon>eudicotyledons</taxon>
        <taxon>Gunneridae</taxon>
        <taxon>Pentapetalae</taxon>
        <taxon>rosids</taxon>
        <taxon>malvids</taxon>
        <taxon>Malvales</taxon>
        <taxon>Malvaceae</taxon>
        <taxon>Malvoideae</taxon>
        <taxon>Hibiscus</taxon>
    </lineage>
</organism>
<dbReference type="EMBL" id="JBBPBN010000012">
    <property type="protein sequence ID" value="KAK9027369.1"/>
    <property type="molecule type" value="Genomic_DNA"/>
</dbReference>
<evidence type="ECO:0000313" key="2">
    <source>
        <dbReference type="Proteomes" id="UP001396334"/>
    </source>
</evidence>
<dbReference type="Proteomes" id="UP001396334">
    <property type="component" value="Unassembled WGS sequence"/>
</dbReference>
<sequence length="88" mass="9807">MGGDRNSVAHWDRRTMHIRVVTKTLTTRGVSSGRWRPRLKALHAFVTGREPMPEVAATQAAQETIHMILGLSNPSKLARPLENARRPG</sequence>
<accession>A0ABR2SQW4</accession>
<gene>
    <name evidence="1" type="ORF">V6N11_067206</name>
</gene>
<reference evidence="1 2" key="1">
    <citation type="journal article" date="2024" name="G3 (Bethesda)">
        <title>Genome assembly of Hibiscus sabdariffa L. provides insights into metabolisms of medicinal natural products.</title>
        <authorList>
            <person name="Kim T."/>
        </authorList>
    </citation>
    <scope>NUCLEOTIDE SEQUENCE [LARGE SCALE GENOMIC DNA]</scope>
    <source>
        <strain evidence="1">TK-2024</strain>
        <tissue evidence="1">Old leaves</tissue>
    </source>
</reference>
<evidence type="ECO:0000313" key="1">
    <source>
        <dbReference type="EMBL" id="KAK9027369.1"/>
    </source>
</evidence>
<keyword evidence="2" id="KW-1185">Reference proteome</keyword>
<proteinExistence type="predicted"/>
<protein>
    <submittedName>
        <fullName evidence="1">Uncharacterized protein</fullName>
    </submittedName>
</protein>
<comment type="caution">
    <text evidence="1">The sequence shown here is derived from an EMBL/GenBank/DDBJ whole genome shotgun (WGS) entry which is preliminary data.</text>
</comment>